<dbReference type="Proteomes" id="UP001152561">
    <property type="component" value="Unassembled WGS sequence"/>
</dbReference>
<dbReference type="GO" id="GO:0009908">
    <property type="term" value="P:flower development"/>
    <property type="evidence" value="ECO:0007669"/>
    <property type="project" value="UniProtKB-KW"/>
</dbReference>
<dbReference type="InterPro" id="IPR012474">
    <property type="entry name" value="Frigida"/>
</dbReference>
<dbReference type="GO" id="GO:0030154">
    <property type="term" value="P:cell differentiation"/>
    <property type="evidence" value="ECO:0007669"/>
    <property type="project" value="UniProtKB-KW"/>
</dbReference>
<dbReference type="EMBL" id="JAJAGQ010000012">
    <property type="protein sequence ID" value="KAJ8547357.1"/>
    <property type="molecule type" value="Genomic_DNA"/>
</dbReference>
<evidence type="ECO:0000256" key="3">
    <source>
        <dbReference type="ARBA" id="ARBA00022782"/>
    </source>
</evidence>
<reference evidence="8" key="1">
    <citation type="journal article" date="2023" name="Proc. Natl. Acad. Sci. U.S.A.">
        <title>Genomic and structural basis for evolution of tropane alkaloid biosynthesis.</title>
        <authorList>
            <person name="Wanga Y.-J."/>
            <person name="Taina T."/>
            <person name="Yua J.-Y."/>
            <person name="Lia J."/>
            <person name="Xua B."/>
            <person name="Chenc J."/>
            <person name="D'Auriad J.C."/>
            <person name="Huanga J.-P."/>
            <person name="Huanga S.-X."/>
        </authorList>
    </citation>
    <scope>NUCLEOTIDE SEQUENCE [LARGE SCALE GENOMIC DNA]</scope>
    <source>
        <strain evidence="8">cv. KIB-2019</strain>
    </source>
</reference>
<dbReference type="AlphaFoldDB" id="A0A9Q1M2Q1"/>
<keyword evidence="3 5" id="KW-0221">Differentiation</keyword>
<evidence type="ECO:0000256" key="1">
    <source>
        <dbReference type="ARBA" id="ARBA00008956"/>
    </source>
</evidence>
<organism evidence="7 8">
    <name type="scientific">Anisodus acutangulus</name>
    <dbReference type="NCBI Taxonomy" id="402998"/>
    <lineage>
        <taxon>Eukaryota</taxon>
        <taxon>Viridiplantae</taxon>
        <taxon>Streptophyta</taxon>
        <taxon>Embryophyta</taxon>
        <taxon>Tracheophyta</taxon>
        <taxon>Spermatophyta</taxon>
        <taxon>Magnoliopsida</taxon>
        <taxon>eudicotyledons</taxon>
        <taxon>Gunneridae</taxon>
        <taxon>Pentapetalae</taxon>
        <taxon>asterids</taxon>
        <taxon>lamiids</taxon>
        <taxon>Solanales</taxon>
        <taxon>Solanaceae</taxon>
        <taxon>Solanoideae</taxon>
        <taxon>Hyoscyameae</taxon>
        <taxon>Anisodus</taxon>
    </lineage>
</organism>
<evidence type="ECO:0000313" key="7">
    <source>
        <dbReference type="EMBL" id="KAJ8547357.1"/>
    </source>
</evidence>
<evidence type="ECO:0000256" key="6">
    <source>
        <dbReference type="SAM" id="MobiDB-lite"/>
    </source>
</evidence>
<protein>
    <recommendedName>
        <fullName evidence="5">FRIGIDA-like protein</fullName>
    </recommendedName>
</protein>
<evidence type="ECO:0000256" key="4">
    <source>
        <dbReference type="ARBA" id="ARBA00023089"/>
    </source>
</evidence>
<dbReference type="Pfam" id="PF07899">
    <property type="entry name" value="Frigida"/>
    <property type="match status" value="1"/>
</dbReference>
<dbReference type="PANTHER" id="PTHR31791:SF2">
    <property type="entry name" value="FRIGIDA-LIKE PROTEIN 4A-RELATED"/>
    <property type="match status" value="1"/>
</dbReference>
<accession>A0A9Q1M2Q1</accession>
<keyword evidence="4 5" id="KW-0287">Flowering</keyword>
<comment type="caution">
    <text evidence="7">The sequence shown here is derived from an EMBL/GenBank/DDBJ whole genome shotgun (WGS) entry which is preliminary data.</text>
</comment>
<dbReference type="PANTHER" id="PTHR31791">
    <property type="entry name" value="FRIGIDA-LIKE PROTEIN 3-RELATED"/>
    <property type="match status" value="1"/>
</dbReference>
<evidence type="ECO:0000256" key="5">
    <source>
        <dbReference type="RuleBase" id="RU364012"/>
    </source>
</evidence>
<comment type="similarity">
    <text evidence="1 5">Belongs to the Frigida family.</text>
</comment>
<feature type="compositionally biased region" description="Basic and acidic residues" evidence="6">
    <location>
        <begin position="40"/>
        <end position="51"/>
    </location>
</feature>
<feature type="region of interest" description="Disordered" evidence="6">
    <location>
        <begin position="40"/>
        <end position="76"/>
    </location>
</feature>
<name>A0A9Q1M2Q1_9SOLA</name>
<dbReference type="OrthoDB" id="1930990at2759"/>
<sequence>MHFAAKKEQSAIRSVLKYIQEYKLEDEFPPDNLKKQLEQLEKPRNEKKRSPADVPANKRTRASNNGLLRAVLSHKE</sequence>
<evidence type="ECO:0000313" key="8">
    <source>
        <dbReference type="Proteomes" id="UP001152561"/>
    </source>
</evidence>
<evidence type="ECO:0000256" key="2">
    <source>
        <dbReference type="ARBA" id="ARBA00022473"/>
    </source>
</evidence>
<keyword evidence="2 5" id="KW-0217">Developmental protein</keyword>
<keyword evidence="8" id="KW-1185">Reference proteome</keyword>
<proteinExistence type="inferred from homology"/>
<gene>
    <name evidence="7" type="ORF">K7X08_010943</name>
</gene>